<accession>A0A853JII8</accession>
<keyword evidence="2" id="KW-0732">Signal</keyword>
<feature type="compositionally biased region" description="Basic and acidic residues" evidence="1">
    <location>
        <begin position="42"/>
        <end position="58"/>
    </location>
</feature>
<dbReference type="AlphaFoldDB" id="A0A853JII8"/>
<reference evidence="3 4" key="1">
    <citation type="submission" date="2020-07" db="EMBL/GenBank/DDBJ databases">
        <title>Luteimonas sp. SJ-92.</title>
        <authorList>
            <person name="Huang X.-X."/>
            <person name="Xu L."/>
            <person name="Sun J.-Q."/>
        </authorList>
    </citation>
    <scope>NUCLEOTIDE SEQUENCE [LARGE SCALE GENOMIC DNA]</scope>
    <source>
        <strain evidence="3 4">SJ-92</strain>
    </source>
</reference>
<evidence type="ECO:0000313" key="4">
    <source>
        <dbReference type="Proteomes" id="UP000578091"/>
    </source>
</evidence>
<proteinExistence type="predicted"/>
<dbReference type="EMBL" id="JACCKA010000091">
    <property type="protein sequence ID" value="NZA28258.1"/>
    <property type="molecule type" value="Genomic_DNA"/>
</dbReference>
<protein>
    <submittedName>
        <fullName evidence="3">RcnB family protein</fullName>
    </submittedName>
</protein>
<sequence length="125" mass="13947">MNNRILTASLVALALASSPVLAGKNKGHEREGHGGPPAHAQAHRDNPPKAHGRHDNGRHLGWQKQAWKRGDRIPLEHLEPAYYIDDYRAYRLDSPPPGHRWVRPDADRYLLVEAATGLIVEALGY</sequence>
<evidence type="ECO:0000256" key="1">
    <source>
        <dbReference type="SAM" id="MobiDB-lite"/>
    </source>
</evidence>
<dbReference type="RefSeq" id="WP_180680015.1">
    <property type="nucleotide sequence ID" value="NZ_JACCKA010000091.1"/>
</dbReference>
<dbReference type="Gene3D" id="3.10.450.160">
    <property type="entry name" value="inner membrane protein cigr"/>
    <property type="match status" value="1"/>
</dbReference>
<comment type="caution">
    <text evidence="3">The sequence shown here is derived from an EMBL/GenBank/DDBJ whole genome shotgun (WGS) entry which is preliminary data.</text>
</comment>
<dbReference type="Pfam" id="PF11776">
    <property type="entry name" value="RcnB"/>
    <property type="match status" value="1"/>
</dbReference>
<keyword evidence="4" id="KW-1185">Reference proteome</keyword>
<gene>
    <name evidence="3" type="ORF">H0E84_17930</name>
</gene>
<dbReference type="Proteomes" id="UP000578091">
    <property type="component" value="Unassembled WGS sequence"/>
</dbReference>
<feature type="chain" id="PRO_5032905400" evidence="2">
    <location>
        <begin position="23"/>
        <end position="125"/>
    </location>
</feature>
<evidence type="ECO:0000313" key="3">
    <source>
        <dbReference type="EMBL" id="NZA28258.1"/>
    </source>
</evidence>
<feature type="signal peptide" evidence="2">
    <location>
        <begin position="1"/>
        <end position="22"/>
    </location>
</feature>
<evidence type="ECO:0000256" key="2">
    <source>
        <dbReference type="SAM" id="SignalP"/>
    </source>
</evidence>
<dbReference type="InterPro" id="IPR024572">
    <property type="entry name" value="RcnB"/>
</dbReference>
<name>A0A853JII8_9GAMM</name>
<organism evidence="3 4">
    <name type="scientific">Luteimonas salinisoli</name>
    <dbReference type="NCBI Taxonomy" id="2752307"/>
    <lineage>
        <taxon>Bacteria</taxon>
        <taxon>Pseudomonadati</taxon>
        <taxon>Pseudomonadota</taxon>
        <taxon>Gammaproteobacteria</taxon>
        <taxon>Lysobacterales</taxon>
        <taxon>Lysobacteraceae</taxon>
        <taxon>Luteimonas</taxon>
    </lineage>
</organism>
<feature type="region of interest" description="Disordered" evidence="1">
    <location>
        <begin position="22"/>
        <end position="63"/>
    </location>
</feature>